<dbReference type="InterPro" id="IPR038765">
    <property type="entry name" value="Papain-like_cys_pep_sf"/>
</dbReference>
<dbReference type="PRINTS" id="PR01543">
    <property type="entry name" value="ANATRNSFRASE"/>
</dbReference>
<dbReference type="InterPro" id="IPR001447">
    <property type="entry name" value="Arylamine_N-AcTrfase"/>
</dbReference>
<reference evidence="4" key="1">
    <citation type="journal article" date="2014" name="Int. J. Syst. Evol. Microbiol.">
        <title>Complete genome of a new Firmicutes species belonging to the dominant human colonic microbiota ('Ruminococcus bicirculans') reveals two chromosomes and a selective capacity to utilize plant glucans.</title>
        <authorList>
            <consortium name="NISC Comparative Sequencing Program"/>
            <person name="Wegmann U."/>
            <person name="Louis P."/>
            <person name="Goesmann A."/>
            <person name="Henrissat B."/>
            <person name="Duncan S.H."/>
            <person name="Flint H.J."/>
        </authorList>
    </citation>
    <scope>NUCLEOTIDE SEQUENCE</scope>
    <source>
        <strain evidence="4">CGMCC 1.11013</strain>
    </source>
</reference>
<dbReference type="Proteomes" id="UP000597138">
    <property type="component" value="Unassembled WGS sequence"/>
</dbReference>
<name>A0A069NSP8_9BURK</name>
<dbReference type="GO" id="GO:0016407">
    <property type="term" value="F:acetyltransferase activity"/>
    <property type="evidence" value="ECO:0007669"/>
    <property type="project" value="InterPro"/>
</dbReference>
<evidence type="ECO:0000259" key="3">
    <source>
        <dbReference type="PROSITE" id="PS51277"/>
    </source>
</evidence>
<evidence type="ECO:0000313" key="5">
    <source>
        <dbReference type="EMBL" id="KDR28071.1"/>
    </source>
</evidence>
<comment type="caution">
    <text evidence="5">The sequence shown here is derived from an EMBL/GenBank/DDBJ whole genome shotgun (WGS) entry which is preliminary data.</text>
</comment>
<dbReference type="PANTHER" id="PTHR11786:SF0">
    <property type="entry name" value="ARYLAMINE N-ACETYLTRANSFERASE 4-RELATED"/>
    <property type="match status" value="1"/>
</dbReference>
<dbReference type="STRING" id="1071679.BG57_20190"/>
<gene>
    <name evidence="4" type="primary">nhoA</name>
    <name evidence="5" type="ORF">BG57_20190</name>
    <name evidence="4" type="ORF">GCM10010985_19380</name>
</gene>
<keyword evidence="7" id="KW-1185">Reference proteome</keyword>
<reference evidence="4" key="4">
    <citation type="submission" date="2024-05" db="EMBL/GenBank/DDBJ databases">
        <authorList>
            <person name="Sun Q."/>
            <person name="Zhou Y."/>
        </authorList>
    </citation>
    <scope>NUCLEOTIDE SEQUENCE</scope>
    <source>
        <strain evidence="4">CGMCC 1.11013</strain>
    </source>
</reference>
<dbReference type="OrthoDB" id="7181050at2"/>
<evidence type="ECO:0000313" key="7">
    <source>
        <dbReference type="Proteomes" id="UP000597138"/>
    </source>
</evidence>
<dbReference type="RefSeq" id="WP_035969351.1">
    <property type="nucleotide sequence ID" value="NZ_BMEG01000002.1"/>
</dbReference>
<dbReference type="eggNOG" id="COG2162">
    <property type="taxonomic scope" value="Bacteria"/>
</dbReference>
<accession>A0A069NSP8</accession>
<reference evidence="7" key="3">
    <citation type="journal article" date="2019" name="Int. J. Syst. Evol. Microbiol.">
        <title>The Global Catalogue of Microorganisms (GCM) 10K type strain sequencing project: providing services to taxonomists for standard genome sequencing and annotation.</title>
        <authorList>
            <consortium name="The Broad Institute Genomics Platform"/>
            <consortium name="The Broad Institute Genome Sequencing Center for Infectious Disease"/>
            <person name="Wu L."/>
            <person name="Ma J."/>
        </authorList>
    </citation>
    <scope>NUCLEOTIDE SEQUENCE [LARGE SCALE GENOMIC DNA]</scope>
    <source>
        <strain evidence="7">CGMCC 1.11013</strain>
    </source>
</reference>
<dbReference type="PROSITE" id="PS51277">
    <property type="entry name" value="BURP"/>
    <property type="match status" value="1"/>
</dbReference>
<dbReference type="EMBL" id="JFHE01000038">
    <property type="protein sequence ID" value="KDR28071.1"/>
    <property type="molecule type" value="Genomic_DNA"/>
</dbReference>
<comment type="similarity">
    <text evidence="1 2">Belongs to the arylamine N-acetyltransferase family.</text>
</comment>
<dbReference type="Gene3D" id="3.30.2140.10">
    <property type="entry name" value="Arylamine N-acetyltransferase"/>
    <property type="match status" value="1"/>
</dbReference>
<dbReference type="EMBL" id="BMEG01000002">
    <property type="protein sequence ID" value="GGD65348.1"/>
    <property type="molecule type" value="Genomic_DNA"/>
</dbReference>
<dbReference type="InterPro" id="IPR004873">
    <property type="entry name" value="BURP_dom"/>
</dbReference>
<protein>
    <submittedName>
        <fullName evidence="4 5">Acetyltransferase</fullName>
    </submittedName>
</protein>
<organism evidence="5 6">
    <name type="scientific">Caballeronia grimmiae</name>
    <dbReference type="NCBI Taxonomy" id="1071679"/>
    <lineage>
        <taxon>Bacteria</taxon>
        <taxon>Pseudomonadati</taxon>
        <taxon>Pseudomonadota</taxon>
        <taxon>Betaproteobacteria</taxon>
        <taxon>Burkholderiales</taxon>
        <taxon>Burkholderiaceae</taxon>
        <taxon>Caballeronia</taxon>
    </lineage>
</organism>
<dbReference type="Proteomes" id="UP000027439">
    <property type="component" value="Unassembled WGS sequence"/>
</dbReference>
<evidence type="ECO:0000256" key="2">
    <source>
        <dbReference type="RuleBase" id="RU003452"/>
    </source>
</evidence>
<feature type="domain" description="BURP" evidence="3">
    <location>
        <begin position="233"/>
        <end position="297"/>
    </location>
</feature>
<keyword evidence="5" id="KW-0808">Transferase</keyword>
<dbReference type="SUPFAM" id="SSF54001">
    <property type="entry name" value="Cysteine proteinases"/>
    <property type="match status" value="1"/>
</dbReference>
<dbReference type="AlphaFoldDB" id="A0A069NSP8"/>
<sequence length="297" mass="33070">MNATDTSIDLSAYFARIGYRDAQRPAPTLHTLRALHLLHPQAIPFENLDVLLGRPVRLDLASLQRKLVTDRRGGYCYEHNLLFRSVLEALGFRVRSYAARVLWGRTDAAMPPRSHMLLVVELDEGAFVTDVGFGGMTLSAPLALASGLEQITPHGAFRLESIEPDARLPHYRLDALIQGKWTPVYRFDFDPQYDIDYEMSNHFVSTFPQSIFVHNLLAARLAPGRRYGLFNQRFSSHDDHEGTTHREASGVADLRRTLSGEIGIHLPDAPDCANPVSSADLDAALARLFTPPSTDPA</sequence>
<reference evidence="5 6" key="2">
    <citation type="submission" date="2014-03" db="EMBL/GenBank/DDBJ databases">
        <title>Draft Genome Sequences of Four Burkholderia Strains.</title>
        <authorList>
            <person name="Liu X.Y."/>
            <person name="Li C.X."/>
            <person name="Xu J.H."/>
        </authorList>
    </citation>
    <scope>NUCLEOTIDE SEQUENCE [LARGE SCALE GENOMIC DNA]</scope>
    <source>
        <strain evidence="5 6">R27</strain>
    </source>
</reference>
<dbReference type="Pfam" id="PF00797">
    <property type="entry name" value="Acetyltransf_2"/>
    <property type="match status" value="1"/>
</dbReference>
<evidence type="ECO:0000256" key="1">
    <source>
        <dbReference type="ARBA" id="ARBA00006547"/>
    </source>
</evidence>
<dbReference type="Gene3D" id="2.40.128.150">
    <property type="entry name" value="Cysteine proteinases"/>
    <property type="match status" value="1"/>
</dbReference>
<dbReference type="PANTHER" id="PTHR11786">
    <property type="entry name" value="N-HYDROXYARYLAMINE O-ACETYLTRANSFERASE"/>
    <property type="match status" value="1"/>
</dbReference>
<evidence type="ECO:0000313" key="4">
    <source>
        <dbReference type="EMBL" id="GGD65348.1"/>
    </source>
</evidence>
<evidence type="ECO:0000313" key="6">
    <source>
        <dbReference type="Proteomes" id="UP000027439"/>
    </source>
</evidence>
<proteinExistence type="inferred from homology"/>